<keyword evidence="1" id="KW-1133">Transmembrane helix</keyword>
<dbReference type="EMBL" id="JAUEDK010000021">
    <property type="protein sequence ID" value="MDN0075739.1"/>
    <property type="molecule type" value="Genomic_DNA"/>
</dbReference>
<dbReference type="Proteomes" id="UP001168540">
    <property type="component" value="Unassembled WGS sequence"/>
</dbReference>
<comment type="caution">
    <text evidence="2">The sequence shown here is derived from an EMBL/GenBank/DDBJ whole genome shotgun (WGS) entry which is preliminary data.</text>
</comment>
<feature type="transmembrane region" description="Helical" evidence="1">
    <location>
        <begin position="26"/>
        <end position="46"/>
    </location>
</feature>
<evidence type="ECO:0000256" key="1">
    <source>
        <dbReference type="SAM" id="Phobius"/>
    </source>
</evidence>
<keyword evidence="3" id="KW-1185">Reference proteome</keyword>
<dbReference type="Pfam" id="PF04186">
    <property type="entry name" value="FxsA"/>
    <property type="match status" value="1"/>
</dbReference>
<proteinExistence type="predicted"/>
<evidence type="ECO:0000313" key="3">
    <source>
        <dbReference type="Proteomes" id="UP001168540"/>
    </source>
</evidence>
<organism evidence="2 3">
    <name type="scientific">Crenobacter oryzisoli</name>
    <dbReference type="NCBI Taxonomy" id="3056844"/>
    <lineage>
        <taxon>Bacteria</taxon>
        <taxon>Pseudomonadati</taxon>
        <taxon>Pseudomonadota</taxon>
        <taxon>Betaproteobacteria</taxon>
        <taxon>Neisseriales</taxon>
        <taxon>Neisseriaceae</taxon>
        <taxon>Crenobacter</taxon>
    </lineage>
</organism>
<sequence length="144" mass="15685">MRGLLLLLLLYPFAEIATLVMLADKIGAGWTLLFVIASALLGLTMLRNQKVGALLTLGAVFRQGEQVSLYSLLWPLRYVLAGVFFLIPGLISDVLAVLLLLPLKGPSITMRSGPGETHTGADSDAIEGEYTRVDETVDRNRHLH</sequence>
<evidence type="ECO:0000313" key="2">
    <source>
        <dbReference type="EMBL" id="MDN0075739.1"/>
    </source>
</evidence>
<dbReference type="NCBIfam" id="NF008528">
    <property type="entry name" value="PRK11463.1-2"/>
    <property type="match status" value="1"/>
</dbReference>
<dbReference type="RefSeq" id="WP_289830380.1">
    <property type="nucleotide sequence ID" value="NZ_JAUEDK010000021.1"/>
</dbReference>
<feature type="transmembrane region" description="Helical" evidence="1">
    <location>
        <begin position="79"/>
        <end position="101"/>
    </location>
</feature>
<dbReference type="PANTHER" id="PTHR35335">
    <property type="entry name" value="UPF0716 PROTEIN FXSA"/>
    <property type="match status" value="1"/>
</dbReference>
<keyword evidence="1" id="KW-0472">Membrane</keyword>
<gene>
    <name evidence="2" type="ORF">QU481_12675</name>
</gene>
<name>A0ABT7XPL6_9NEIS</name>
<protein>
    <submittedName>
        <fullName evidence="2">FxsA family protein</fullName>
    </submittedName>
</protein>
<dbReference type="PANTHER" id="PTHR35335:SF1">
    <property type="entry name" value="UPF0716 PROTEIN FXSA"/>
    <property type="match status" value="1"/>
</dbReference>
<dbReference type="InterPro" id="IPR007313">
    <property type="entry name" value="FxsA"/>
</dbReference>
<accession>A0ABT7XPL6</accession>
<keyword evidence="1" id="KW-0812">Transmembrane</keyword>
<reference evidence="2" key="1">
    <citation type="submission" date="2023-06" db="EMBL/GenBank/DDBJ databases">
        <authorList>
            <person name="Zhang S."/>
        </authorList>
    </citation>
    <scope>NUCLEOTIDE SEQUENCE</scope>
    <source>
        <strain evidence="2">SG2303</strain>
    </source>
</reference>